<reference evidence="1 2" key="1">
    <citation type="submission" date="2024-08" db="EMBL/GenBank/DDBJ databases">
        <title>Gnathostoma spinigerum genome.</title>
        <authorList>
            <person name="Gonzalez-Bertolin B."/>
            <person name="Monzon S."/>
            <person name="Zaballos A."/>
            <person name="Jimenez P."/>
            <person name="Dekumyoy P."/>
            <person name="Varona S."/>
            <person name="Cuesta I."/>
            <person name="Sumanam S."/>
            <person name="Adisakwattana P."/>
            <person name="Gasser R.B."/>
            <person name="Hernandez-Gonzalez A."/>
            <person name="Young N.D."/>
            <person name="Perteguer M.J."/>
        </authorList>
    </citation>
    <scope>NUCLEOTIDE SEQUENCE [LARGE SCALE GENOMIC DNA]</scope>
    <source>
        <strain evidence="1">AL3</strain>
        <tissue evidence="1">Liver</tissue>
    </source>
</reference>
<dbReference type="AlphaFoldDB" id="A0ABD6ECR6"/>
<evidence type="ECO:0000313" key="1">
    <source>
        <dbReference type="EMBL" id="MFH4975109.1"/>
    </source>
</evidence>
<dbReference type="Proteomes" id="UP001608902">
    <property type="component" value="Unassembled WGS sequence"/>
</dbReference>
<name>A0ABD6ECR6_9BILA</name>
<dbReference type="EMBL" id="JBGFUD010000721">
    <property type="protein sequence ID" value="MFH4975109.1"/>
    <property type="molecule type" value="Genomic_DNA"/>
</dbReference>
<proteinExistence type="predicted"/>
<protein>
    <submittedName>
        <fullName evidence="1">Uncharacterized protein</fullName>
    </submittedName>
</protein>
<organism evidence="1 2">
    <name type="scientific">Gnathostoma spinigerum</name>
    <dbReference type="NCBI Taxonomy" id="75299"/>
    <lineage>
        <taxon>Eukaryota</taxon>
        <taxon>Metazoa</taxon>
        <taxon>Ecdysozoa</taxon>
        <taxon>Nematoda</taxon>
        <taxon>Chromadorea</taxon>
        <taxon>Rhabditida</taxon>
        <taxon>Spirurina</taxon>
        <taxon>Gnathostomatomorpha</taxon>
        <taxon>Gnathostomatoidea</taxon>
        <taxon>Gnathostomatidae</taxon>
        <taxon>Gnathostoma</taxon>
    </lineage>
</organism>
<keyword evidence="2" id="KW-1185">Reference proteome</keyword>
<comment type="caution">
    <text evidence="1">The sequence shown here is derived from an EMBL/GenBank/DDBJ whole genome shotgun (WGS) entry which is preliminary data.</text>
</comment>
<gene>
    <name evidence="1" type="ORF">AB6A40_001818</name>
</gene>
<sequence>MRRSDYLLIGHGGPNVASTQHSDLIVQESNRLAAFVKLNNKGTAGRPLSDLYIPHKWRKSRYALSDNLWCGFLLKHVVNNHSTVLEAILSLSHKACLLE</sequence>
<accession>A0ABD6ECR6</accession>
<evidence type="ECO:0000313" key="2">
    <source>
        <dbReference type="Proteomes" id="UP001608902"/>
    </source>
</evidence>